<evidence type="ECO:0000256" key="1">
    <source>
        <dbReference type="SAM" id="Phobius"/>
    </source>
</evidence>
<reference evidence="2 3" key="1">
    <citation type="submission" date="2019-10" db="EMBL/GenBank/DDBJ databases">
        <title>Gracilibacillus sp. nov. isolated from rice seeds.</title>
        <authorList>
            <person name="He S."/>
        </authorList>
    </citation>
    <scope>NUCLEOTIDE SEQUENCE [LARGE SCALE GENOMIC DNA]</scope>
    <source>
        <strain evidence="2 3">TD8</strain>
    </source>
</reference>
<protein>
    <submittedName>
        <fullName evidence="2">Uncharacterized protein</fullName>
    </submittedName>
</protein>
<keyword evidence="1" id="KW-0472">Membrane</keyword>
<organism evidence="2 3">
    <name type="scientific">Gracilibacillus oryzae</name>
    <dbReference type="NCBI Taxonomy" id="1672701"/>
    <lineage>
        <taxon>Bacteria</taxon>
        <taxon>Bacillati</taxon>
        <taxon>Bacillota</taxon>
        <taxon>Bacilli</taxon>
        <taxon>Bacillales</taxon>
        <taxon>Bacillaceae</taxon>
        <taxon>Gracilibacillus</taxon>
    </lineage>
</organism>
<feature type="transmembrane region" description="Helical" evidence="1">
    <location>
        <begin position="31"/>
        <end position="51"/>
    </location>
</feature>
<comment type="caution">
    <text evidence="2">The sequence shown here is derived from an EMBL/GenBank/DDBJ whole genome shotgun (WGS) entry which is preliminary data.</text>
</comment>
<keyword evidence="3" id="KW-1185">Reference proteome</keyword>
<dbReference type="EMBL" id="WEID01000036">
    <property type="protein sequence ID" value="KAB8137723.1"/>
    <property type="molecule type" value="Genomic_DNA"/>
</dbReference>
<evidence type="ECO:0000313" key="3">
    <source>
        <dbReference type="Proteomes" id="UP000480246"/>
    </source>
</evidence>
<accession>A0A7C8KT34</accession>
<sequence length="82" mass="9836">MLNAILFWSISSIFFYKEGKRLWKLKAKKDMIIFTIFMCFAVTIITLHLFGVQFPYLIHVLDFITKPISEPLRQWLNSFHHT</sequence>
<dbReference type="Proteomes" id="UP000480246">
    <property type="component" value="Unassembled WGS sequence"/>
</dbReference>
<evidence type="ECO:0000313" key="2">
    <source>
        <dbReference type="EMBL" id="KAB8137723.1"/>
    </source>
</evidence>
<name>A0A7C8KT34_9BACI</name>
<dbReference type="AlphaFoldDB" id="A0A7C8KT34"/>
<keyword evidence="1" id="KW-0812">Transmembrane</keyword>
<keyword evidence="1" id="KW-1133">Transmembrane helix</keyword>
<dbReference type="OrthoDB" id="2440830at2"/>
<gene>
    <name evidence="2" type="ORF">F9U64_07920</name>
</gene>
<dbReference type="RefSeq" id="WP_153402456.1">
    <property type="nucleotide sequence ID" value="NZ_ML762427.1"/>
</dbReference>
<proteinExistence type="predicted"/>